<dbReference type="GO" id="GO:0019898">
    <property type="term" value="C:extrinsic component of membrane"/>
    <property type="evidence" value="ECO:0007669"/>
    <property type="project" value="InterPro"/>
</dbReference>
<dbReference type="Gene3D" id="2.40.420.20">
    <property type="match status" value="1"/>
</dbReference>
<comment type="caution">
    <text evidence="5">The sequence shown here is derived from an EMBL/GenBank/DDBJ whole genome shotgun (WGS) entry which is preliminary data.</text>
</comment>
<name>A0A423L5G0_PSEFL</name>
<dbReference type="Pfam" id="PF25917">
    <property type="entry name" value="BSH_RND"/>
    <property type="match status" value="1"/>
</dbReference>
<dbReference type="PANTHER" id="PTHR30469">
    <property type="entry name" value="MULTIDRUG RESISTANCE PROTEIN MDTA"/>
    <property type="match status" value="1"/>
</dbReference>
<dbReference type="PANTHER" id="PTHR30469:SF33">
    <property type="entry name" value="SLR1207 PROTEIN"/>
    <property type="match status" value="1"/>
</dbReference>
<dbReference type="GO" id="GO:1990195">
    <property type="term" value="C:macrolide transmembrane transporter complex"/>
    <property type="evidence" value="ECO:0007669"/>
    <property type="project" value="InterPro"/>
</dbReference>
<dbReference type="RefSeq" id="WP_123534515.1">
    <property type="nucleotide sequence ID" value="NZ_MOBU01000017.1"/>
</dbReference>
<keyword evidence="2 3" id="KW-0175">Coiled coil</keyword>
<evidence type="ECO:0000256" key="2">
    <source>
        <dbReference type="ARBA" id="ARBA00023054"/>
    </source>
</evidence>
<sequence>MVFFSRSRIVFGTLFVIALLVWFAWLQSRGATPGKYLTTTVTIEDLEETVLASGTVKPFQQVSVGAQVNGQLQSLKAGLGDTVHQGQLLAEIDPLLPQNELLKSRAALLSVRAQYKARQAMIRQYELDFRRKQSLVASEAGSRADLEIAEAQLQSSRAELASLAAQISQAEIEIRIAEVNLGYTRISAPMDGEVIAVVTKQGQTVVSAQSVPTLLILARLDRMTVEARISEADVVRVKPGQAVSFSILGDPDRRFESHIRAVEPAPESISRQDPMQGGGGSTAGGADAAVYYNALFDVPNDDRSLRTSMTAQVSVLLDSVPKATTVSVAALGKRVADGRYEVRRLVDGQLQTVLVKTGLRNDLNVQVLDGLKEHDEVVVGEEPEAQ</sequence>
<dbReference type="Gene3D" id="2.40.50.100">
    <property type="match status" value="1"/>
</dbReference>
<reference evidence="5 6" key="1">
    <citation type="submission" date="2016-10" db="EMBL/GenBank/DDBJ databases">
        <title>Comparative genome analysis of multiple Pseudomonas spp. focuses on biocontrol and plant growth promoting traits.</title>
        <authorList>
            <person name="Tao X.-Y."/>
            <person name="Taylor C.G."/>
        </authorList>
    </citation>
    <scope>NUCLEOTIDE SEQUENCE [LARGE SCALE GENOMIC DNA]</scope>
    <source>
        <strain evidence="5 6">24D3</strain>
    </source>
</reference>
<comment type="similarity">
    <text evidence="1">Belongs to the membrane fusion protein (MFP) (TC 8.A.1) family.</text>
</comment>
<dbReference type="Gene3D" id="6.10.140.1990">
    <property type="match status" value="1"/>
</dbReference>
<dbReference type="InterPro" id="IPR058625">
    <property type="entry name" value="MdtA-like_BSH"/>
</dbReference>
<dbReference type="SUPFAM" id="SSF111369">
    <property type="entry name" value="HlyD-like secretion proteins"/>
    <property type="match status" value="1"/>
</dbReference>
<dbReference type="EMBL" id="MOBU01000017">
    <property type="protein sequence ID" value="RON63526.1"/>
    <property type="molecule type" value="Genomic_DNA"/>
</dbReference>
<dbReference type="GO" id="GO:0015562">
    <property type="term" value="F:efflux transmembrane transporter activity"/>
    <property type="evidence" value="ECO:0007669"/>
    <property type="project" value="TreeGrafter"/>
</dbReference>
<evidence type="ECO:0000256" key="1">
    <source>
        <dbReference type="ARBA" id="ARBA00009477"/>
    </source>
</evidence>
<dbReference type="GO" id="GO:1990961">
    <property type="term" value="P:xenobiotic detoxification by transmembrane export across the plasma membrane"/>
    <property type="evidence" value="ECO:0007669"/>
    <property type="project" value="InterPro"/>
</dbReference>
<feature type="coiled-coil region" evidence="3">
    <location>
        <begin position="146"/>
        <end position="180"/>
    </location>
</feature>
<evidence type="ECO:0000256" key="3">
    <source>
        <dbReference type="SAM" id="Coils"/>
    </source>
</evidence>
<evidence type="ECO:0000313" key="6">
    <source>
        <dbReference type="Proteomes" id="UP000285757"/>
    </source>
</evidence>
<evidence type="ECO:0000313" key="5">
    <source>
        <dbReference type="EMBL" id="RON63526.1"/>
    </source>
</evidence>
<dbReference type="Gene3D" id="2.40.30.170">
    <property type="match status" value="1"/>
</dbReference>
<dbReference type="Proteomes" id="UP000285757">
    <property type="component" value="Unassembled WGS sequence"/>
</dbReference>
<proteinExistence type="inferred from homology"/>
<gene>
    <name evidence="5" type="ORF">BK671_20100</name>
</gene>
<accession>A0A423L5G0</accession>
<evidence type="ECO:0000259" key="4">
    <source>
        <dbReference type="Pfam" id="PF25917"/>
    </source>
</evidence>
<dbReference type="GO" id="GO:1990281">
    <property type="term" value="C:efflux pump complex"/>
    <property type="evidence" value="ECO:0007669"/>
    <property type="project" value="TreeGrafter"/>
</dbReference>
<dbReference type="GO" id="GO:0030313">
    <property type="term" value="C:cell envelope"/>
    <property type="evidence" value="ECO:0007669"/>
    <property type="project" value="UniProtKB-SubCell"/>
</dbReference>
<organism evidence="5 6">
    <name type="scientific">Pseudomonas fluorescens</name>
    <dbReference type="NCBI Taxonomy" id="294"/>
    <lineage>
        <taxon>Bacteria</taxon>
        <taxon>Pseudomonadati</taxon>
        <taxon>Pseudomonadota</taxon>
        <taxon>Gammaproteobacteria</taxon>
        <taxon>Pseudomonadales</taxon>
        <taxon>Pseudomonadaceae</taxon>
        <taxon>Pseudomonas</taxon>
    </lineage>
</organism>
<protein>
    <recommendedName>
        <fullName evidence="4">Multidrug resistance protein MdtA-like barrel-sandwich hybrid domain-containing protein</fullName>
    </recommendedName>
</protein>
<feature type="domain" description="Multidrug resistance protein MdtA-like barrel-sandwich hybrid" evidence="4">
    <location>
        <begin position="61"/>
        <end position="216"/>
    </location>
</feature>
<dbReference type="InterPro" id="IPR030190">
    <property type="entry name" value="MacA_alpha-hairpin_sf"/>
</dbReference>
<dbReference type="AlphaFoldDB" id="A0A423L5G0"/>
<dbReference type="NCBIfam" id="TIGR01730">
    <property type="entry name" value="RND_mfp"/>
    <property type="match status" value="1"/>
</dbReference>
<dbReference type="InterPro" id="IPR006143">
    <property type="entry name" value="RND_pump_MFP"/>
</dbReference>